<proteinExistence type="predicted"/>
<evidence type="ECO:0000256" key="1">
    <source>
        <dbReference type="ARBA" id="ARBA00023239"/>
    </source>
</evidence>
<dbReference type="PANTHER" id="PTHR35039">
    <property type="entry name" value="3-KETO-L-GULONATE-6-PHOSPHATE DECARBOXYLASE SGBH-RELATED"/>
    <property type="match status" value="1"/>
</dbReference>
<dbReference type="GO" id="GO:0006207">
    <property type="term" value="P:'de novo' pyrimidine nucleobase biosynthetic process"/>
    <property type="evidence" value="ECO:0007669"/>
    <property type="project" value="InterPro"/>
</dbReference>
<organism evidence="3 4">
    <name type="scientific">Sellimonas intestinalis</name>
    <dbReference type="NCBI Taxonomy" id="1653434"/>
    <lineage>
        <taxon>Bacteria</taxon>
        <taxon>Bacillati</taxon>
        <taxon>Bacillota</taxon>
        <taxon>Clostridia</taxon>
        <taxon>Lachnospirales</taxon>
        <taxon>Lachnospiraceae</taxon>
        <taxon>Sellimonas</taxon>
    </lineage>
</organism>
<dbReference type="InterPro" id="IPR011060">
    <property type="entry name" value="RibuloseP-bd_barrel"/>
</dbReference>
<name>A0A3E3K356_9FIRM</name>
<gene>
    <name evidence="3" type="ORF">DW016_07625</name>
</gene>
<feature type="domain" description="Orotidine 5'-phosphate decarboxylase" evidence="2">
    <location>
        <begin position="2"/>
        <end position="202"/>
    </location>
</feature>
<dbReference type="RefSeq" id="WP_053768763.1">
    <property type="nucleotide sequence ID" value="NZ_BAABYU010000001.1"/>
</dbReference>
<dbReference type="Proteomes" id="UP000261080">
    <property type="component" value="Unassembled WGS sequence"/>
</dbReference>
<dbReference type="SUPFAM" id="SSF51366">
    <property type="entry name" value="Ribulose-phoshate binding barrel"/>
    <property type="match status" value="1"/>
</dbReference>
<evidence type="ECO:0000259" key="2">
    <source>
        <dbReference type="SMART" id="SM00934"/>
    </source>
</evidence>
<dbReference type="AlphaFoldDB" id="A0A3E3K356"/>
<keyword evidence="1" id="KW-0456">Lyase</keyword>
<dbReference type="PANTHER" id="PTHR35039:SF3">
    <property type="entry name" value="3-KETO-L-GULONATE-6-PHOSPHATE DECARBOXYLASE SGBH-RELATED"/>
    <property type="match status" value="1"/>
</dbReference>
<sequence>MRLQVAIDRVNLKTAEAMIEEMRGMADIIEVGTSLIKDYGLENSVARFKKRFPDQCFLADIKTCDEGAYEFRKSYEAGGDIPTVMGFSSITTIRACAGVAGELGKEYMIDLLEVPADRIRALCEVFPEAIFCIHLPSDKQGEGLVELVKSSVKELSGAKKIAVAGGVTLGMVPVLKSCGIEIGIVGSAITKSENKHEMAARFAEAVRG</sequence>
<dbReference type="Pfam" id="PF00215">
    <property type="entry name" value="OMPdecase"/>
    <property type="match status" value="1"/>
</dbReference>
<dbReference type="GO" id="GO:0004590">
    <property type="term" value="F:orotidine-5'-phosphate decarboxylase activity"/>
    <property type="evidence" value="ECO:0007669"/>
    <property type="project" value="InterPro"/>
</dbReference>
<dbReference type="GO" id="GO:0019854">
    <property type="term" value="P:L-ascorbic acid catabolic process"/>
    <property type="evidence" value="ECO:0007669"/>
    <property type="project" value="TreeGrafter"/>
</dbReference>
<dbReference type="InterPro" id="IPR001754">
    <property type="entry name" value="OMPdeCOase_dom"/>
</dbReference>
<dbReference type="OrthoDB" id="43475at2"/>
<reference evidence="3 4" key="1">
    <citation type="submission" date="2018-08" db="EMBL/GenBank/DDBJ databases">
        <title>A genome reference for cultivated species of the human gut microbiota.</title>
        <authorList>
            <person name="Zou Y."/>
            <person name="Xue W."/>
            <person name="Luo G."/>
        </authorList>
    </citation>
    <scope>NUCLEOTIDE SEQUENCE [LARGE SCALE GENOMIC DNA]</scope>
    <source>
        <strain evidence="3 4">AF37-2AT</strain>
    </source>
</reference>
<keyword evidence="4" id="KW-1185">Reference proteome</keyword>
<dbReference type="GO" id="GO:0033982">
    <property type="term" value="F:3-dehydro-L-gulonate-6-phosphate decarboxylase activity"/>
    <property type="evidence" value="ECO:0007669"/>
    <property type="project" value="TreeGrafter"/>
</dbReference>
<dbReference type="Gene3D" id="3.20.20.70">
    <property type="entry name" value="Aldolase class I"/>
    <property type="match status" value="1"/>
</dbReference>
<evidence type="ECO:0000313" key="4">
    <source>
        <dbReference type="Proteomes" id="UP000261080"/>
    </source>
</evidence>
<protein>
    <submittedName>
        <fullName evidence="3">3-hexulose-6-phosphate synthase</fullName>
    </submittedName>
</protein>
<evidence type="ECO:0000313" key="3">
    <source>
        <dbReference type="EMBL" id="RGE87963.1"/>
    </source>
</evidence>
<dbReference type="GeneID" id="97191585"/>
<dbReference type="EMBL" id="QVLX01000003">
    <property type="protein sequence ID" value="RGE87963.1"/>
    <property type="molecule type" value="Genomic_DNA"/>
</dbReference>
<accession>A0A3E3K356</accession>
<dbReference type="SMART" id="SM00934">
    <property type="entry name" value="OMPdecase"/>
    <property type="match status" value="1"/>
</dbReference>
<dbReference type="InterPro" id="IPR013785">
    <property type="entry name" value="Aldolase_TIM"/>
</dbReference>
<comment type="caution">
    <text evidence="3">The sequence shown here is derived from an EMBL/GenBank/DDBJ whole genome shotgun (WGS) entry which is preliminary data.</text>
</comment>